<dbReference type="PANTHER" id="PTHR10996:SF178">
    <property type="entry name" value="2-HYDROXYACID DEHYDROGENASE YGL185C-RELATED"/>
    <property type="match status" value="1"/>
</dbReference>
<dbReference type="GO" id="GO:0051287">
    <property type="term" value="F:NAD binding"/>
    <property type="evidence" value="ECO:0007669"/>
    <property type="project" value="InterPro"/>
</dbReference>
<dbReference type="Gene3D" id="3.40.50.720">
    <property type="entry name" value="NAD(P)-binding Rossmann-like Domain"/>
    <property type="match status" value="2"/>
</dbReference>
<dbReference type="EMBL" id="CCRH01000005">
    <property type="protein sequence ID" value="CDZ33934.1"/>
    <property type="molecule type" value="Genomic_DNA"/>
</dbReference>
<protein>
    <submittedName>
        <fullName evidence="4">2-hydroxyacid-family dehydrogenase</fullName>
    </submittedName>
</protein>
<dbReference type="SUPFAM" id="SSF52283">
    <property type="entry name" value="Formate/glycerate dehydrogenase catalytic domain-like"/>
    <property type="match status" value="1"/>
</dbReference>
<dbReference type="RefSeq" id="WP_052754675.1">
    <property type="nucleotide sequence ID" value="NZ_CCRH01000005.1"/>
</dbReference>
<dbReference type="PANTHER" id="PTHR10996">
    <property type="entry name" value="2-HYDROXYACID DEHYDROGENASE-RELATED"/>
    <property type="match status" value="1"/>
</dbReference>
<dbReference type="Proteomes" id="UP000046176">
    <property type="component" value="Unassembled WGS sequence"/>
</dbReference>
<dbReference type="InterPro" id="IPR006140">
    <property type="entry name" value="D-isomer_DH_NAD-bd"/>
</dbReference>
<feature type="domain" description="D-isomer specific 2-hydroxyacid dehydrogenase NAD-binding" evidence="3">
    <location>
        <begin position="135"/>
        <end position="304"/>
    </location>
</feature>
<evidence type="ECO:0000313" key="4">
    <source>
        <dbReference type="EMBL" id="CDZ33934.1"/>
    </source>
</evidence>
<reference evidence="4 5" key="1">
    <citation type="submission" date="2014-08" db="EMBL/GenBank/DDBJ databases">
        <authorList>
            <person name="Chen Y.-H."/>
        </authorList>
    </citation>
    <scope>NUCLEOTIDE SEQUENCE [LARGE SCALE GENOMIC DNA]</scope>
</reference>
<dbReference type="GO" id="GO:0016618">
    <property type="term" value="F:hydroxypyruvate reductase [NAD(P)H] activity"/>
    <property type="evidence" value="ECO:0007669"/>
    <property type="project" value="TreeGrafter"/>
</dbReference>
<gene>
    <name evidence="4" type="ORF">NGAL_HAMBI1145_20510</name>
</gene>
<proteinExistence type="predicted"/>
<dbReference type="Pfam" id="PF02826">
    <property type="entry name" value="2-Hacid_dh_C"/>
    <property type="match status" value="1"/>
</dbReference>
<dbReference type="CDD" id="cd12167">
    <property type="entry name" value="2-Hacid_dh_8"/>
    <property type="match status" value="1"/>
</dbReference>
<evidence type="ECO:0000259" key="3">
    <source>
        <dbReference type="Pfam" id="PF02826"/>
    </source>
</evidence>
<evidence type="ECO:0000256" key="2">
    <source>
        <dbReference type="ARBA" id="ARBA00023027"/>
    </source>
</evidence>
<name>A0A0T7FG25_NEOGA</name>
<dbReference type="SUPFAM" id="SSF51735">
    <property type="entry name" value="NAD(P)-binding Rossmann-fold domains"/>
    <property type="match status" value="1"/>
</dbReference>
<dbReference type="OrthoDB" id="9793626at2"/>
<dbReference type="AlphaFoldDB" id="A0A0T7FG25"/>
<accession>A0A0T7FG25</accession>
<evidence type="ECO:0000256" key="1">
    <source>
        <dbReference type="ARBA" id="ARBA00023002"/>
    </source>
</evidence>
<dbReference type="GO" id="GO:0030267">
    <property type="term" value="F:glyoxylate reductase (NADPH) activity"/>
    <property type="evidence" value="ECO:0007669"/>
    <property type="project" value="TreeGrafter"/>
</dbReference>
<dbReference type="InterPro" id="IPR050223">
    <property type="entry name" value="D-isomer_2-hydroxyacid_DH"/>
</dbReference>
<keyword evidence="1" id="KW-0560">Oxidoreductase</keyword>
<sequence>MTGSQRKPRLLIAMRDELPEGFFGSREWARLKAVADVIPGFPFTDFDSPAGAEALAEADILLAAWGTPALTKARLRRAPRLRMVAYAAASVRTVAPAEFWETPGILVTTAASAMAVPVAEFTFAAIIMCGKDVFRLRDDHRSERGSGNFGSRRGLNRSYLGNHSRRVGIVGASRIGRLVIEMLARSKFQIAVYDPYLNAEEAAALGATKMELHDLLAWSDTVSLHAPVLPETRHMIGAPELELMADHAVLINTARGWLVDHDALLSEARSGRLRILIDTPDPEPLPQDSLFYDLPNVVLTPHIAGALGNELKALSDLAITEIERFVGGLAPLHPVHKRDLERMA</sequence>
<dbReference type="GO" id="GO:0005829">
    <property type="term" value="C:cytosol"/>
    <property type="evidence" value="ECO:0007669"/>
    <property type="project" value="TreeGrafter"/>
</dbReference>
<keyword evidence="2" id="KW-0520">NAD</keyword>
<dbReference type="InterPro" id="IPR036291">
    <property type="entry name" value="NAD(P)-bd_dom_sf"/>
</dbReference>
<organism evidence="4 5">
    <name type="scientific">Neorhizobium galegae bv. officinalis</name>
    <dbReference type="NCBI Taxonomy" id="323656"/>
    <lineage>
        <taxon>Bacteria</taxon>
        <taxon>Pseudomonadati</taxon>
        <taxon>Pseudomonadota</taxon>
        <taxon>Alphaproteobacteria</taxon>
        <taxon>Hyphomicrobiales</taxon>
        <taxon>Rhizobiaceae</taxon>
        <taxon>Rhizobium/Agrobacterium group</taxon>
        <taxon>Neorhizobium</taxon>
    </lineage>
</organism>
<evidence type="ECO:0000313" key="5">
    <source>
        <dbReference type="Proteomes" id="UP000046176"/>
    </source>
</evidence>